<comment type="caution">
    <text evidence="1">The sequence shown here is derived from an EMBL/GenBank/DDBJ whole genome shotgun (WGS) entry which is preliminary data.</text>
</comment>
<sequence>MSCSEPLPNAGHSAATVAVALSIAALLLAGCDRKTPTPAQVNAQTETPATIAEPDVKAVSARPPALTRGDLVSAAGQAASTYVEGKSPTTADPLVGRSFAVRVPFGCSGPTPSEASQGEHDGLAGWSWGVGRKTIQLSMTPGDWVGSALLAKTGAADKWEAVEGFWIPRPWLASETCPTVQADPLRTDTLPASPQTVGVAAIFETDSSRVGRRNGRAYEFTLRAENGEQLQAPKDGYRMLLEGRLASFPSGRAIECRAPGPDQRPVCIVAAQLERVAYEDASGGTLSEWRPG</sequence>
<dbReference type="Proteomes" id="UP000024329">
    <property type="component" value="Unassembled WGS sequence"/>
</dbReference>
<dbReference type="EMBL" id="JFYZ01000069">
    <property type="protein sequence ID" value="EZP70186.1"/>
    <property type="molecule type" value="Genomic_DNA"/>
</dbReference>
<dbReference type="eggNOG" id="ENOG5033Y2I">
    <property type="taxonomic scope" value="Bacteria"/>
</dbReference>
<reference evidence="1 2" key="1">
    <citation type="submission" date="2014-03" db="EMBL/GenBank/DDBJ databases">
        <title>Whole genome sequence of Novosphingobium resinovorum KF1.</title>
        <authorList>
            <person name="Gan H.M."/>
            <person name="Gan H.Y."/>
            <person name="Chew T.H."/>
            <person name="Savka M.A."/>
        </authorList>
    </citation>
    <scope>NUCLEOTIDE SEQUENCE [LARGE SCALE GENOMIC DNA]</scope>
    <source>
        <strain evidence="1 2">KF1</strain>
    </source>
</reference>
<evidence type="ECO:0000313" key="1">
    <source>
        <dbReference type="EMBL" id="EZP70186.1"/>
    </source>
</evidence>
<accession>A0A031JAI3</accession>
<name>A0A031JAI3_9SPHN</name>
<dbReference type="AlphaFoldDB" id="A0A031JAI3"/>
<gene>
    <name evidence="1" type="ORF">BV97_05510</name>
</gene>
<proteinExistence type="predicted"/>
<evidence type="ECO:0000313" key="2">
    <source>
        <dbReference type="Proteomes" id="UP000024329"/>
    </source>
</evidence>
<protein>
    <submittedName>
        <fullName evidence="1">Uncharacterized protein</fullName>
    </submittedName>
</protein>
<organism evidence="1 2">
    <name type="scientific">Novosphingobium resinovorum</name>
    <dbReference type="NCBI Taxonomy" id="158500"/>
    <lineage>
        <taxon>Bacteria</taxon>
        <taxon>Pseudomonadati</taxon>
        <taxon>Pseudomonadota</taxon>
        <taxon>Alphaproteobacteria</taxon>
        <taxon>Sphingomonadales</taxon>
        <taxon>Sphingomonadaceae</taxon>
        <taxon>Novosphingobium</taxon>
    </lineage>
</organism>